<reference evidence="1 2" key="1">
    <citation type="submission" date="2018-06" db="EMBL/GenBank/DDBJ databases">
        <authorList>
            <consortium name="Pathogen Informatics"/>
            <person name="Doyle S."/>
        </authorList>
    </citation>
    <scope>NUCLEOTIDE SEQUENCE [LARGE SCALE GENOMIC DNA]</scope>
    <source>
        <strain evidence="1 2">NCTC11179</strain>
    </source>
</reference>
<dbReference type="AlphaFoldDB" id="A0A378U2P7"/>
<accession>A0A378U2P7</accession>
<organism evidence="1 2">
    <name type="scientific">Myroides odoratus</name>
    <name type="common">Flavobacterium odoratum</name>
    <dbReference type="NCBI Taxonomy" id="256"/>
    <lineage>
        <taxon>Bacteria</taxon>
        <taxon>Pseudomonadati</taxon>
        <taxon>Bacteroidota</taxon>
        <taxon>Flavobacteriia</taxon>
        <taxon>Flavobacteriales</taxon>
        <taxon>Flavobacteriaceae</taxon>
        <taxon>Myroides</taxon>
    </lineage>
</organism>
<dbReference type="EMBL" id="UGQL01000002">
    <property type="protein sequence ID" value="STZ69545.1"/>
    <property type="molecule type" value="Genomic_DNA"/>
</dbReference>
<protein>
    <submittedName>
        <fullName evidence="1">Uncharacterized protein</fullName>
    </submittedName>
</protein>
<proteinExistence type="predicted"/>
<dbReference type="Proteomes" id="UP000255024">
    <property type="component" value="Unassembled WGS sequence"/>
</dbReference>
<keyword evidence="2" id="KW-1185">Reference proteome</keyword>
<name>A0A378U2P7_MYROD</name>
<dbReference type="RefSeq" id="WP_115092252.1">
    <property type="nucleotide sequence ID" value="NZ_CP068107.1"/>
</dbReference>
<gene>
    <name evidence="1" type="ORF">NCTC11179_03052</name>
</gene>
<evidence type="ECO:0000313" key="1">
    <source>
        <dbReference type="EMBL" id="STZ69545.1"/>
    </source>
</evidence>
<sequence>MKNIWTIILVVLSLNLTSCKKEVDQSAIEQTKLQQYNDSVFTHLMKEWKFKIPKASKELTPILEDWKAWTNLINELKLRPVSTIGAFQKKAITLSEIAENLPYQGYPSALDTPDIKIRYSTLLTSFQNLDMYINLNPVDIEKVDKWLDNIQLNLDDIVRMMDENLVRQNYAKEAGEDAMLEEMEEFRNDMRKANPEEELE</sequence>
<evidence type="ECO:0000313" key="2">
    <source>
        <dbReference type="Proteomes" id="UP000255024"/>
    </source>
</evidence>